<evidence type="ECO:0000313" key="6">
    <source>
        <dbReference type="Proteomes" id="UP000614272"/>
    </source>
</evidence>
<feature type="domain" description="Carbohydrate kinase PfkB" evidence="4">
    <location>
        <begin position="12"/>
        <end position="291"/>
    </location>
</feature>
<dbReference type="InterPro" id="IPR029056">
    <property type="entry name" value="Ribokinase-like"/>
</dbReference>
<evidence type="ECO:0000256" key="1">
    <source>
        <dbReference type="ARBA" id="ARBA00010688"/>
    </source>
</evidence>
<dbReference type="Proteomes" id="UP000614272">
    <property type="component" value="Unassembled WGS sequence"/>
</dbReference>
<accession>A0ABQ1RAI9</accession>
<protein>
    <submittedName>
        <fullName evidence="5">Ketodeoxygluconokinase</fullName>
    </submittedName>
</protein>
<dbReference type="PROSITE" id="PS00584">
    <property type="entry name" value="PFKB_KINASES_2"/>
    <property type="match status" value="1"/>
</dbReference>
<dbReference type="InterPro" id="IPR002173">
    <property type="entry name" value="Carboh/pur_kinase_PfkB_CS"/>
</dbReference>
<dbReference type="PANTHER" id="PTHR43085:SF15">
    <property type="entry name" value="2-DEHYDRO-3-DEOXYGLUCONOKINASE"/>
    <property type="match status" value="1"/>
</dbReference>
<dbReference type="InterPro" id="IPR011611">
    <property type="entry name" value="PfkB_dom"/>
</dbReference>
<comment type="caution">
    <text evidence="5">The sequence shown here is derived from an EMBL/GenBank/DDBJ whole genome shotgun (WGS) entry which is preliminary data.</text>
</comment>
<organism evidence="5 6">
    <name type="scientific">Lacimicrobium alkaliphilum</name>
    <dbReference type="NCBI Taxonomy" id="1526571"/>
    <lineage>
        <taxon>Bacteria</taxon>
        <taxon>Pseudomonadati</taxon>
        <taxon>Pseudomonadota</taxon>
        <taxon>Gammaproteobacteria</taxon>
        <taxon>Alteromonadales</taxon>
        <taxon>Alteromonadaceae</taxon>
        <taxon>Lacimicrobium</taxon>
    </lineage>
</organism>
<dbReference type="Pfam" id="PF00294">
    <property type="entry name" value="PfkB"/>
    <property type="match status" value="1"/>
</dbReference>
<comment type="similarity">
    <text evidence="1">Belongs to the carbohydrate kinase PfkB family.</text>
</comment>
<proteinExistence type="inferred from homology"/>
<dbReference type="CDD" id="cd01166">
    <property type="entry name" value="KdgK"/>
    <property type="match status" value="1"/>
</dbReference>
<keyword evidence="2" id="KW-0808">Transferase</keyword>
<gene>
    <name evidence="5" type="ORF">GCM10011357_14650</name>
</gene>
<evidence type="ECO:0000259" key="4">
    <source>
        <dbReference type="Pfam" id="PF00294"/>
    </source>
</evidence>
<dbReference type="Gene3D" id="3.40.1190.20">
    <property type="match status" value="1"/>
</dbReference>
<dbReference type="SUPFAM" id="SSF53613">
    <property type="entry name" value="Ribokinase-like"/>
    <property type="match status" value="1"/>
</dbReference>
<dbReference type="InterPro" id="IPR050306">
    <property type="entry name" value="PfkB_Carbo_kinase"/>
</dbReference>
<dbReference type="PANTHER" id="PTHR43085">
    <property type="entry name" value="HEXOKINASE FAMILY MEMBER"/>
    <property type="match status" value="1"/>
</dbReference>
<sequence length="307" mass="34230">MAEFRQNSSGVWQQAFAGDVFNTAVYLKRLSAETGVAFASTTGKDMLSQQLRQYCERVSLDIRWLKSHESRSCGLYFIQTDEQGERQFSYYRERSAARTLVQQFTAADWCAISEQTDWVFYSAITLSILSAEDRKRFIEHLMRLRRQGVKLAFDTNYRASLWESCDSARTWVYCAIDNSDLVFAGTEDMAGILNCPAITAKQLANELAELSVPELVLKAGKEEVGLLVDGDYLTFAVEPVSKVVDTTAAGDSFNAGYLAALLNGQPLSERVQWAKTLAAQVIQYPGAIIPESAMPTMVPNKSDHQHG</sequence>
<dbReference type="EMBL" id="BMGJ01000004">
    <property type="protein sequence ID" value="GGD60451.1"/>
    <property type="molecule type" value="Genomic_DNA"/>
</dbReference>
<reference evidence="6" key="1">
    <citation type="journal article" date="2019" name="Int. J. Syst. Evol. Microbiol.">
        <title>The Global Catalogue of Microorganisms (GCM) 10K type strain sequencing project: providing services to taxonomists for standard genome sequencing and annotation.</title>
        <authorList>
            <consortium name="The Broad Institute Genomics Platform"/>
            <consortium name="The Broad Institute Genome Sequencing Center for Infectious Disease"/>
            <person name="Wu L."/>
            <person name="Ma J."/>
        </authorList>
    </citation>
    <scope>NUCLEOTIDE SEQUENCE [LARGE SCALE GENOMIC DNA]</scope>
    <source>
        <strain evidence="6">CGMCC 1.12923</strain>
    </source>
</reference>
<evidence type="ECO:0000256" key="3">
    <source>
        <dbReference type="ARBA" id="ARBA00022777"/>
    </source>
</evidence>
<keyword evidence="6" id="KW-1185">Reference proteome</keyword>
<name>A0ABQ1RAI9_9ALTE</name>
<evidence type="ECO:0000313" key="5">
    <source>
        <dbReference type="EMBL" id="GGD60451.1"/>
    </source>
</evidence>
<evidence type="ECO:0000256" key="2">
    <source>
        <dbReference type="ARBA" id="ARBA00022679"/>
    </source>
</evidence>
<keyword evidence="3" id="KW-0418">Kinase</keyword>